<evidence type="ECO:0000256" key="6">
    <source>
        <dbReference type="ARBA" id="ARBA00022618"/>
    </source>
</evidence>
<comment type="caution">
    <text evidence="18">The sequence shown here is derived from an EMBL/GenBank/DDBJ whole genome shotgun (WGS) entry which is preliminary data.</text>
</comment>
<evidence type="ECO:0000256" key="8">
    <source>
        <dbReference type="ARBA" id="ARBA00022771"/>
    </source>
</evidence>
<feature type="domain" description="U1-type" evidence="17">
    <location>
        <begin position="45"/>
        <end position="79"/>
    </location>
</feature>
<evidence type="ECO:0000256" key="13">
    <source>
        <dbReference type="ARBA" id="ARBA00023306"/>
    </source>
</evidence>
<protein>
    <recommendedName>
        <fullName evidence="3">Zinc finger protein 830</fullName>
    </recommendedName>
    <alternativeName>
        <fullName evidence="14">Coiled-coil domain-containing protein 16</fullName>
    </alternativeName>
</protein>
<evidence type="ECO:0000313" key="19">
    <source>
        <dbReference type="EMBL" id="KAJ3666893.1"/>
    </source>
</evidence>
<evidence type="ECO:0000256" key="12">
    <source>
        <dbReference type="ARBA" id="ARBA00023242"/>
    </source>
</evidence>
<accession>A0AA38IWJ1</accession>
<dbReference type="AlphaFoldDB" id="A0AA38IWJ1"/>
<organism evidence="18 20">
    <name type="scientific">Zophobas morio</name>
    <dbReference type="NCBI Taxonomy" id="2755281"/>
    <lineage>
        <taxon>Eukaryota</taxon>
        <taxon>Metazoa</taxon>
        <taxon>Ecdysozoa</taxon>
        <taxon>Arthropoda</taxon>
        <taxon>Hexapoda</taxon>
        <taxon>Insecta</taxon>
        <taxon>Pterygota</taxon>
        <taxon>Neoptera</taxon>
        <taxon>Endopterygota</taxon>
        <taxon>Coleoptera</taxon>
        <taxon>Polyphaga</taxon>
        <taxon>Cucujiformia</taxon>
        <taxon>Tenebrionidae</taxon>
        <taxon>Zophobas</taxon>
    </lineage>
</organism>
<dbReference type="GO" id="GO:0044773">
    <property type="term" value="P:mitotic DNA damage checkpoint signaling"/>
    <property type="evidence" value="ECO:0007669"/>
    <property type="project" value="TreeGrafter"/>
</dbReference>
<dbReference type="PANTHER" id="PTHR13278:SF0">
    <property type="entry name" value="ZINC FINGER PROTEIN 830"/>
    <property type="match status" value="1"/>
</dbReference>
<evidence type="ECO:0000256" key="5">
    <source>
        <dbReference type="ARBA" id="ARBA00022473"/>
    </source>
</evidence>
<evidence type="ECO:0000256" key="3">
    <source>
        <dbReference type="ARBA" id="ARBA00017358"/>
    </source>
</evidence>
<dbReference type="InterPro" id="IPR059039">
    <property type="entry name" value="ZNF380_CC"/>
</dbReference>
<dbReference type="GO" id="GO:0016607">
    <property type="term" value="C:nuclear speck"/>
    <property type="evidence" value="ECO:0007669"/>
    <property type="project" value="UniProtKB-SubCell"/>
</dbReference>
<dbReference type="Pfam" id="PF23406">
    <property type="entry name" value="ZNF380_CC"/>
    <property type="match status" value="1"/>
</dbReference>
<evidence type="ECO:0000256" key="1">
    <source>
        <dbReference type="ARBA" id="ARBA00004286"/>
    </source>
</evidence>
<evidence type="ECO:0000256" key="7">
    <source>
        <dbReference type="ARBA" id="ARBA00022723"/>
    </source>
</evidence>
<feature type="compositionally biased region" description="Basic and acidic residues" evidence="16">
    <location>
        <begin position="282"/>
        <end position="291"/>
    </location>
</feature>
<dbReference type="GO" id="GO:0033314">
    <property type="term" value="P:mitotic DNA replication checkpoint signaling"/>
    <property type="evidence" value="ECO:0007669"/>
    <property type="project" value="TreeGrafter"/>
</dbReference>
<name>A0AA38IWJ1_9CUCU</name>
<keyword evidence="8" id="KW-0863">Zinc-finger</keyword>
<gene>
    <name evidence="19" type="ORF">Zmor_002318</name>
    <name evidence="18" type="ORF">Zmor_006994</name>
</gene>
<evidence type="ECO:0000256" key="2">
    <source>
        <dbReference type="ARBA" id="ARBA00004324"/>
    </source>
</evidence>
<keyword evidence="20" id="KW-1185">Reference proteome</keyword>
<reference evidence="18" key="1">
    <citation type="journal article" date="2023" name="G3 (Bethesda)">
        <title>Whole genome assemblies of Zophobas morio and Tenebrio molitor.</title>
        <authorList>
            <person name="Kaur S."/>
            <person name="Stinson S.A."/>
            <person name="diCenzo G.C."/>
        </authorList>
    </citation>
    <scope>NUCLEOTIDE SEQUENCE</scope>
    <source>
        <strain evidence="18">QUZm001</strain>
    </source>
</reference>
<evidence type="ECO:0000256" key="10">
    <source>
        <dbReference type="ARBA" id="ARBA00022833"/>
    </source>
</evidence>
<comment type="subcellular location">
    <subcellularLocation>
        <location evidence="1">Chromosome</location>
    </subcellularLocation>
    <subcellularLocation>
        <location evidence="2">Nucleus speckle</location>
    </subcellularLocation>
</comment>
<keyword evidence="7" id="KW-0479">Metal-binding</keyword>
<dbReference type="InterPro" id="IPR003604">
    <property type="entry name" value="Matrin/U1-like-C_Znf_C2H2"/>
</dbReference>
<dbReference type="GO" id="GO:0003676">
    <property type="term" value="F:nucleic acid binding"/>
    <property type="evidence" value="ECO:0007669"/>
    <property type="project" value="InterPro"/>
</dbReference>
<keyword evidence="13" id="KW-0131">Cell cycle</keyword>
<dbReference type="InterPro" id="IPR040050">
    <property type="entry name" value="ZNF830-like"/>
</dbReference>
<proteinExistence type="predicted"/>
<keyword evidence="11 15" id="KW-0175">Coiled coil</keyword>
<feature type="region of interest" description="Disordered" evidence="16">
    <location>
        <begin position="255"/>
        <end position="291"/>
    </location>
</feature>
<dbReference type="InterPro" id="IPR036236">
    <property type="entry name" value="Znf_C2H2_sf"/>
</dbReference>
<dbReference type="GO" id="GO:0051301">
    <property type="term" value="P:cell division"/>
    <property type="evidence" value="ECO:0007669"/>
    <property type="project" value="UniProtKB-KW"/>
</dbReference>
<dbReference type="EMBL" id="JALNTZ010000002">
    <property type="protein sequence ID" value="KAJ3662656.1"/>
    <property type="molecule type" value="Genomic_DNA"/>
</dbReference>
<evidence type="ECO:0000256" key="4">
    <source>
        <dbReference type="ARBA" id="ARBA00022454"/>
    </source>
</evidence>
<keyword evidence="6" id="KW-0132">Cell division</keyword>
<dbReference type="GO" id="GO:0005694">
    <property type="term" value="C:chromosome"/>
    <property type="evidence" value="ECO:0007669"/>
    <property type="project" value="UniProtKB-SubCell"/>
</dbReference>
<dbReference type="SMART" id="SM00451">
    <property type="entry name" value="ZnF_U1"/>
    <property type="match status" value="1"/>
</dbReference>
<keyword evidence="5" id="KW-0217">Developmental protein</keyword>
<keyword evidence="12" id="KW-0539">Nucleus</keyword>
<dbReference type="GO" id="GO:0008270">
    <property type="term" value="F:zinc ion binding"/>
    <property type="evidence" value="ECO:0007669"/>
    <property type="project" value="UniProtKB-KW"/>
</dbReference>
<evidence type="ECO:0000256" key="9">
    <source>
        <dbReference type="ARBA" id="ARBA00022776"/>
    </source>
</evidence>
<dbReference type="Proteomes" id="UP001168821">
    <property type="component" value="Unassembled WGS sequence"/>
</dbReference>
<evidence type="ECO:0000259" key="17">
    <source>
        <dbReference type="SMART" id="SM00451"/>
    </source>
</evidence>
<dbReference type="GO" id="GO:0005681">
    <property type="term" value="C:spliceosomal complex"/>
    <property type="evidence" value="ECO:0007669"/>
    <property type="project" value="InterPro"/>
</dbReference>
<sequence>MSATFKNAKKKLGQTELRRLMKEHKGKIQKDVKKIESPLAKYNDLGQLTCILCKSVVKSENVWSVHINSKQHRENVELAKKLKERTNNFTTPLKRPLTPPMEVPEKKLKGILKNANTTSKNEDAAPTNDKTDLPDDFFDSKLKLGPPILPVQKPTSNMMEVDHDPLKEATETLPEGFFDDPKLDAKARNQEYKDPKEEEWEKFLKEIREADNKSAAIIAEDQEEATNERQIDDIEEQMKKLSRVLDLEKKKETIKSVSINSNAMDADEESNEEDNEDFDEYLDWRSKNAFN</sequence>
<dbReference type="Pfam" id="PF12171">
    <property type="entry name" value="zf-C2H2_jaz"/>
    <property type="match status" value="1"/>
</dbReference>
<keyword evidence="4" id="KW-0158">Chromosome</keyword>
<evidence type="ECO:0000256" key="16">
    <source>
        <dbReference type="SAM" id="MobiDB-lite"/>
    </source>
</evidence>
<feature type="coiled-coil region" evidence="15">
    <location>
        <begin position="224"/>
        <end position="251"/>
    </location>
</feature>
<dbReference type="PANTHER" id="PTHR13278">
    <property type="entry name" value="ZINC FINGER PROTEIN 830"/>
    <property type="match status" value="1"/>
</dbReference>
<dbReference type="Gene3D" id="3.30.160.60">
    <property type="entry name" value="Classic Zinc Finger"/>
    <property type="match status" value="1"/>
</dbReference>
<evidence type="ECO:0000313" key="18">
    <source>
        <dbReference type="EMBL" id="KAJ3662656.1"/>
    </source>
</evidence>
<keyword evidence="9" id="KW-0498">Mitosis</keyword>
<evidence type="ECO:0000256" key="11">
    <source>
        <dbReference type="ARBA" id="ARBA00023054"/>
    </source>
</evidence>
<dbReference type="SUPFAM" id="SSF57667">
    <property type="entry name" value="beta-beta-alpha zinc fingers"/>
    <property type="match status" value="1"/>
</dbReference>
<feature type="compositionally biased region" description="Acidic residues" evidence="16">
    <location>
        <begin position="265"/>
        <end position="281"/>
    </location>
</feature>
<keyword evidence="10" id="KW-0862">Zinc</keyword>
<evidence type="ECO:0000313" key="20">
    <source>
        <dbReference type="Proteomes" id="UP001168821"/>
    </source>
</evidence>
<dbReference type="InterPro" id="IPR022755">
    <property type="entry name" value="Znf_C2H2_jaz"/>
</dbReference>
<dbReference type="GO" id="GO:0033260">
    <property type="term" value="P:nuclear DNA replication"/>
    <property type="evidence" value="ECO:0007669"/>
    <property type="project" value="TreeGrafter"/>
</dbReference>
<evidence type="ECO:0000256" key="14">
    <source>
        <dbReference type="ARBA" id="ARBA00030672"/>
    </source>
</evidence>
<dbReference type="EMBL" id="JALNTZ010000001">
    <property type="protein sequence ID" value="KAJ3666893.1"/>
    <property type="molecule type" value="Genomic_DNA"/>
</dbReference>
<evidence type="ECO:0000256" key="15">
    <source>
        <dbReference type="SAM" id="Coils"/>
    </source>
</evidence>